<dbReference type="AlphaFoldDB" id="A0A2T3YZU4"/>
<organism evidence="1 2">
    <name type="scientific">Trichoderma asperellum (strain ATCC 204424 / CBS 433.97 / NBRC 101777)</name>
    <dbReference type="NCBI Taxonomy" id="1042311"/>
    <lineage>
        <taxon>Eukaryota</taxon>
        <taxon>Fungi</taxon>
        <taxon>Dikarya</taxon>
        <taxon>Ascomycota</taxon>
        <taxon>Pezizomycotina</taxon>
        <taxon>Sordariomycetes</taxon>
        <taxon>Hypocreomycetidae</taxon>
        <taxon>Hypocreales</taxon>
        <taxon>Hypocreaceae</taxon>
        <taxon>Trichoderma</taxon>
    </lineage>
</organism>
<dbReference type="Proteomes" id="UP000240493">
    <property type="component" value="Unassembled WGS sequence"/>
</dbReference>
<sequence>MPPAINPSQPQILAQPIPARPEKLSPTCHSCVAAIWSVCSAELAENGCPQQLPYGAKTLFTSHANTVNKQHSANSAFSSRLPIQSAAARRIVRAEALTSNDAAATSLAQVPGGSSNGEASSGKACWTAAQFQRRKG</sequence>
<keyword evidence="2" id="KW-1185">Reference proteome</keyword>
<dbReference type="EMBL" id="KZ679266">
    <property type="protein sequence ID" value="PTB38092.1"/>
    <property type="molecule type" value="Genomic_DNA"/>
</dbReference>
<accession>A0A2T3YZU4</accession>
<gene>
    <name evidence="1" type="ORF">M441DRAFT_71562</name>
</gene>
<reference evidence="1 2" key="1">
    <citation type="submission" date="2016-07" db="EMBL/GenBank/DDBJ databases">
        <title>Multiple horizontal gene transfer events from other fungi enriched the ability of initially mycotrophic Trichoderma (Ascomycota) to feed on dead plant biomass.</title>
        <authorList>
            <consortium name="DOE Joint Genome Institute"/>
            <person name="Aerts A."/>
            <person name="Atanasova L."/>
            <person name="Chenthamara K."/>
            <person name="Zhang J."/>
            <person name="Grujic M."/>
            <person name="Henrissat B."/>
            <person name="Kuo A."/>
            <person name="Salamov A."/>
            <person name="Lipzen A."/>
            <person name="Labutti K."/>
            <person name="Barry K."/>
            <person name="Miao Y."/>
            <person name="Rahimi M.J."/>
            <person name="Shen Q."/>
            <person name="Grigoriev I.V."/>
            <person name="Kubicek C.P."/>
            <person name="Druzhinina I.S."/>
        </authorList>
    </citation>
    <scope>NUCLEOTIDE SEQUENCE [LARGE SCALE GENOMIC DNA]</scope>
    <source>
        <strain evidence="1 2">CBS 433.97</strain>
    </source>
</reference>
<protein>
    <submittedName>
        <fullName evidence="1">Uncharacterized protein</fullName>
    </submittedName>
</protein>
<name>A0A2T3YZU4_TRIA4</name>
<evidence type="ECO:0000313" key="1">
    <source>
        <dbReference type="EMBL" id="PTB38092.1"/>
    </source>
</evidence>
<proteinExistence type="predicted"/>
<evidence type="ECO:0000313" key="2">
    <source>
        <dbReference type="Proteomes" id="UP000240493"/>
    </source>
</evidence>